<feature type="domain" description="Cyclic nucleotide-binding" evidence="3">
    <location>
        <begin position="437"/>
        <end position="554"/>
    </location>
</feature>
<evidence type="ECO:0000256" key="2">
    <source>
        <dbReference type="SAM" id="Phobius"/>
    </source>
</evidence>
<gene>
    <name evidence="5" type="primary">LOC118271491</name>
</gene>
<dbReference type="GO" id="GO:0098855">
    <property type="term" value="C:HCN channel complex"/>
    <property type="evidence" value="ECO:0007669"/>
    <property type="project" value="TreeGrafter"/>
</dbReference>
<dbReference type="InterPro" id="IPR018488">
    <property type="entry name" value="cNMP-bd_CS"/>
</dbReference>
<dbReference type="PANTHER" id="PTHR45689:SF14">
    <property type="entry name" value="CYCLIC NUCLEOTIDE-GATED CATION CHANNEL SUBUNIT A-LIKE PROTEIN"/>
    <property type="match status" value="1"/>
</dbReference>
<proteinExistence type="predicted"/>
<organism evidence="4 5">
    <name type="scientific">Spodoptera frugiperda</name>
    <name type="common">Fall armyworm</name>
    <dbReference type="NCBI Taxonomy" id="7108"/>
    <lineage>
        <taxon>Eukaryota</taxon>
        <taxon>Metazoa</taxon>
        <taxon>Ecdysozoa</taxon>
        <taxon>Arthropoda</taxon>
        <taxon>Hexapoda</taxon>
        <taxon>Insecta</taxon>
        <taxon>Pterygota</taxon>
        <taxon>Neoptera</taxon>
        <taxon>Endopterygota</taxon>
        <taxon>Lepidoptera</taxon>
        <taxon>Glossata</taxon>
        <taxon>Ditrysia</taxon>
        <taxon>Noctuoidea</taxon>
        <taxon>Noctuidae</taxon>
        <taxon>Amphipyrinae</taxon>
        <taxon>Spodoptera</taxon>
    </lineage>
</organism>
<dbReference type="Gene3D" id="1.10.287.70">
    <property type="match status" value="1"/>
</dbReference>
<dbReference type="Pfam" id="PF00027">
    <property type="entry name" value="cNMP_binding"/>
    <property type="match status" value="1"/>
</dbReference>
<evidence type="ECO:0000313" key="4">
    <source>
        <dbReference type="Proteomes" id="UP000829999"/>
    </source>
</evidence>
<dbReference type="GeneID" id="118271491"/>
<protein>
    <submittedName>
        <fullName evidence="5">Potassium/sodium hyperpolarization-activated cyclic nucleotide-gated channel 1-like</fullName>
    </submittedName>
</protein>
<dbReference type="SUPFAM" id="SSF51206">
    <property type="entry name" value="cAMP-binding domain-like"/>
    <property type="match status" value="1"/>
</dbReference>
<keyword evidence="2" id="KW-0812">Transmembrane</keyword>
<evidence type="ECO:0000313" key="5">
    <source>
        <dbReference type="RefSeq" id="XP_035443486.2"/>
    </source>
</evidence>
<keyword evidence="2" id="KW-1133">Transmembrane helix</keyword>
<dbReference type="AlphaFoldDB" id="A0A9R0D7P0"/>
<dbReference type="GO" id="GO:0005249">
    <property type="term" value="F:voltage-gated potassium channel activity"/>
    <property type="evidence" value="ECO:0007669"/>
    <property type="project" value="TreeGrafter"/>
</dbReference>
<dbReference type="Gene3D" id="1.10.287.630">
    <property type="entry name" value="Helix hairpin bin"/>
    <property type="match status" value="1"/>
</dbReference>
<dbReference type="GO" id="GO:0035725">
    <property type="term" value="P:sodium ion transmembrane transport"/>
    <property type="evidence" value="ECO:0007669"/>
    <property type="project" value="TreeGrafter"/>
</dbReference>
<dbReference type="GO" id="GO:0003254">
    <property type="term" value="P:regulation of membrane depolarization"/>
    <property type="evidence" value="ECO:0007669"/>
    <property type="project" value="TreeGrafter"/>
</dbReference>
<evidence type="ECO:0000259" key="3">
    <source>
        <dbReference type="PROSITE" id="PS50042"/>
    </source>
</evidence>
<keyword evidence="4" id="KW-1185">Reference proteome</keyword>
<dbReference type="InterPro" id="IPR018490">
    <property type="entry name" value="cNMP-bd_dom_sf"/>
</dbReference>
<feature type="transmembrane region" description="Helical" evidence="2">
    <location>
        <begin position="243"/>
        <end position="261"/>
    </location>
</feature>
<dbReference type="Gene3D" id="2.60.120.10">
    <property type="entry name" value="Jelly Rolls"/>
    <property type="match status" value="1"/>
</dbReference>
<keyword evidence="2" id="KW-0472">Membrane</keyword>
<evidence type="ECO:0000256" key="1">
    <source>
        <dbReference type="SAM" id="MobiDB-lite"/>
    </source>
</evidence>
<dbReference type="InterPro" id="IPR051413">
    <property type="entry name" value="K/Na_HCN_channel"/>
</dbReference>
<dbReference type="PANTHER" id="PTHR45689">
    <property type="entry name" value="I[[H]] CHANNEL, ISOFORM E"/>
    <property type="match status" value="1"/>
</dbReference>
<feature type="region of interest" description="Disordered" evidence="1">
    <location>
        <begin position="548"/>
        <end position="568"/>
    </location>
</feature>
<dbReference type="InterPro" id="IPR000595">
    <property type="entry name" value="cNMP-bd_dom"/>
</dbReference>
<dbReference type="SMART" id="SM00100">
    <property type="entry name" value="cNMP"/>
    <property type="match status" value="1"/>
</dbReference>
<feature type="compositionally biased region" description="Basic residues" evidence="1">
    <location>
        <begin position="554"/>
        <end position="568"/>
    </location>
</feature>
<dbReference type="OrthoDB" id="421226at2759"/>
<reference evidence="5" key="1">
    <citation type="submission" date="2025-08" db="UniProtKB">
        <authorList>
            <consortium name="RefSeq"/>
        </authorList>
    </citation>
    <scope>IDENTIFICATION</scope>
    <source>
        <tissue evidence="5">Whole larval tissue</tissue>
    </source>
</reference>
<dbReference type="InterPro" id="IPR014710">
    <property type="entry name" value="RmlC-like_jellyroll"/>
</dbReference>
<feature type="transmembrane region" description="Helical" evidence="2">
    <location>
        <begin position="338"/>
        <end position="360"/>
    </location>
</feature>
<dbReference type="RefSeq" id="XP_035443486.2">
    <property type="nucleotide sequence ID" value="XM_035587593.2"/>
</dbReference>
<feature type="transmembrane region" description="Helical" evidence="2">
    <location>
        <begin position="145"/>
        <end position="167"/>
    </location>
</feature>
<dbReference type="PROSITE" id="PS50042">
    <property type="entry name" value="CNMP_BINDING_3"/>
    <property type="match status" value="1"/>
</dbReference>
<accession>A0A9R0D7P0</accession>
<dbReference type="CDD" id="cd00038">
    <property type="entry name" value="CAP_ED"/>
    <property type="match status" value="1"/>
</dbReference>
<feature type="transmembrane region" description="Helical" evidence="2">
    <location>
        <begin position="114"/>
        <end position="133"/>
    </location>
</feature>
<dbReference type="Proteomes" id="UP000829999">
    <property type="component" value="Chromosome 15"/>
</dbReference>
<dbReference type="PROSITE" id="PS00889">
    <property type="entry name" value="CNMP_BINDING_2"/>
    <property type="match status" value="1"/>
</dbReference>
<sequence length="568" mass="66742">MKILFSLTSRRSTSVTFVIRLIRLLFLLYKLRLVHTRMYGDGKHVCTISHTSECADVPPTANFFQRQRCVVRGLVRPCAWHHGSTLFIRSLKRLHKERERHVSCVWHPYSPIKYYWDCMQLFFVFAVFLYMPVQVFITCPNYYDPFILFTDALAFLNVCSLFVTGYLEHEHKVIILDPKMIAIHYLKTNFITDFIGCLPLQLIEPFKECEYPTHTIMFLFKLLRSTSLNAQWKNVIGQFQLSYINYVALKIFVMLIMFFHWMTYIHYQVPIFCYHLYEKTDAFIAWLKRFHIMKHEEAEHSLFQKYSTNFYLVCGLCIGAGYYTPLDTHFVPELLLSSGMGLLGLLFLTYAFSALLRLAIYHQFETYCFSGKARELEEYMVFMRLPKYLKRKIRLFINYKFNEHFFHEEAIKNTINEQIRQDINMHCCQRLVMNVPMFQDMPVALINSIIFSLKQVLYMPGQIIVEFNKPGESIHLISSGTVAVMDATGREVAHLRDGAFFGENALLSPGILRTATIIALEITEIYKLDSPSFLACLQPYPHLKRRMDDAASRRPLRHARPRHKPPSN</sequence>
<name>A0A9R0D7P0_SPOFR</name>